<gene>
    <name evidence="2" type="ORF">DI396_12535</name>
</gene>
<protein>
    <submittedName>
        <fullName evidence="2">GNAT family N-acetyltransferase</fullName>
    </submittedName>
</protein>
<dbReference type="Proteomes" id="UP000248012">
    <property type="component" value="Unassembled WGS sequence"/>
</dbReference>
<dbReference type="GO" id="GO:0016747">
    <property type="term" value="F:acyltransferase activity, transferring groups other than amino-acyl groups"/>
    <property type="evidence" value="ECO:0007669"/>
    <property type="project" value="InterPro"/>
</dbReference>
<dbReference type="InterPro" id="IPR000182">
    <property type="entry name" value="GNAT_dom"/>
</dbReference>
<dbReference type="PROSITE" id="PS51186">
    <property type="entry name" value="GNAT"/>
    <property type="match status" value="1"/>
</dbReference>
<name>A0A2V4NAA4_9RHOB</name>
<organism evidence="2 3">
    <name type="scientific">Litorivita pollutaquae</name>
    <dbReference type="NCBI Taxonomy" id="2200892"/>
    <lineage>
        <taxon>Bacteria</taxon>
        <taxon>Pseudomonadati</taxon>
        <taxon>Pseudomonadota</taxon>
        <taxon>Alphaproteobacteria</taxon>
        <taxon>Rhodobacterales</taxon>
        <taxon>Paracoccaceae</taxon>
        <taxon>Litorivita</taxon>
    </lineage>
</organism>
<accession>A0A2V4NAA4</accession>
<comment type="caution">
    <text evidence="2">The sequence shown here is derived from an EMBL/GenBank/DDBJ whole genome shotgun (WGS) entry which is preliminary data.</text>
</comment>
<evidence type="ECO:0000313" key="3">
    <source>
        <dbReference type="Proteomes" id="UP000248012"/>
    </source>
</evidence>
<keyword evidence="3" id="KW-1185">Reference proteome</keyword>
<dbReference type="SUPFAM" id="SSF55729">
    <property type="entry name" value="Acyl-CoA N-acyltransferases (Nat)"/>
    <property type="match status" value="1"/>
</dbReference>
<dbReference type="EMBL" id="QFVT01000008">
    <property type="protein sequence ID" value="PYC47033.1"/>
    <property type="molecule type" value="Genomic_DNA"/>
</dbReference>
<dbReference type="InterPro" id="IPR016181">
    <property type="entry name" value="Acyl_CoA_acyltransferase"/>
</dbReference>
<dbReference type="RefSeq" id="WP_110796556.1">
    <property type="nucleotide sequence ID" value="NZ_KZ826487.1"/>
</dbReference>
<proteinExistence type="predicted"/>
<reference evidence="2 3" key="1">
    <citation type="submission" date="2018-05" db="EMBL/GenBank/DDBJ databases">
        <title>Oceanovita maritima gen. nov., sp. nov., a marine bacterium in the family Rhodobacteraceae isolated from surface seawater of Lundu port Xiamen, China.</title>
        <authorList>
            <person name="Hetharua B.H."/>
            <person name="Min D."/>
            <person name="Liao H."/>
            <person name="Tian Y."/>
        </authorList>
    </citation>
    <scope>NUCLEOTIDE SEQUENCE [LARGE SCALE GENOMIC DNA]</scope>
    <source>
        <strain evidence="2 3">FSX-11</strain>
    </source>
</reference>
<evidence type="ECO:0000259" key="1">
    <source>
        <dbReference type="PROSITE" id="PS51186"/>
    </source>
</evidence>
<dbReference type="Pfam" id="PF00583">
    <property type="entry name" value="Acetyltransf_1"/>
    <property type="match status" value="1"/>
</dbReference>
<dbReference type="OrthoDB" id="7301318at2"/>
<dbReference type="Gene3D" id="3.40.630.30">
    <property type="match status" value="1"/>
</dbReference>
<dbReference type="AlphaFoldDB" id="A0A2V4NAA4"/>
<evidence type="ECO:0000313" key="2">
    <source>
        <dbReference type="EMBL" id="PYC47033.1"/>
    </source>
</evidence>
<feature type="domain" description="N-acetyltransferase" evidence="1">
    <location>
        <begin position="114"/>
        <end position="250"/>
    </location>
</feature>
<keyword evidence="2" id="KW-0808">Transferase</keyword>
<dbReference type="CDD" id="cd04301">
    <property type="entry name" value="NAT_SF"/>
    <property type="match status" value="1"/>
</dbReference>
<sequence>MTSQRYFDAIDATWPAAETQEVGPFLVRDGRDATGATGGKRVSAASLRDTSFAPTDIEAVEAAQTDMGQAPLFMIRGGAEGTDAALDETLAARGYGLIDPVSLYAAPVAALTGETPPTVSTFCIWEPLAIQRDIWAAGGIGPARMAIMERATTPKTSLFGRMKDYPAGTGYVAVHNDIAMLHAMEVLPEQRRKGWGRYAMRRAALWAQEQGATEMTLLCVKDNTAANRLYSSLGMSVTENYHYRIFQGGK</sequence>